<protein>
    <recommendedName>
        <fullName evidence="3">NADH dehydrogenase (Ubiquinone) complex I, assembly factor 6</fullName>
    </recommendedName>
</protein>
<accession>A0A1Z8JLT0</accession>
<sequence length="393" mass="44920">MLISRHINRHVALRGIFHLSPVAKYSTKPDPYTEKVSRARFDCIEQLKKADPNSLLISKMYPEYLRDSFIGLKSFNIELSKISFAFQPGATSKSKELNNLKFLFWSQQIDKCSQLNLDNAASILLDINEPSTILIGDTILKNLVLNPEMLKQMITSHQHFYNENSTVGFRNVDEICSFGEGTHSQINYLMQSILLSPSLTGFSNIGIDLLELPNSNDLRNTLTDISAHLGQATSISSFLIALKYFATKKQTLMLPSDSLIKYKLPEEVVLRYLQGREVEEQMQVKELLKNVVFDIATLANDHIITARTKLEKATKLSLKLAIENNKPDLVSALKREKKSFPECLFLPYISGIPTILYLERLEKYDFDVLHPKLAFKDWRLAFRLWNADRTRSV</sequence>
<gene>
    <name evidence="1" type="ORF">CAS74_003666</name>
</gene>
<dbReference type="Gene3D" id="1.10.600.10">
    <property type="entry name" value="Farnesyl Diphosphate Synthase"/>
    <property type="match status" value="1"/>
</dbReference>
<name>A0A1Z8JLT0_PICKU</name>
<proteinExistence type="predicted"/>
<dbReference type="InterPro" id="IPR008949">
    <property type="entry name" value="Isoprenoid_synthase_dom_sf"/>
</dbReference>
<reference evidence="1 2" key="1">
    <citation type="submission" date="2017-05" db="EMBL/GenBank/DDBJ databases">
        <title>The Genome Sequence of Candida krusei Ckrusei653.</title>
        <authorList>
            <person name="Cuomo C."/>
            <person name="Forche A."/>
            <person name="Young S."/>
            <person name="Abouelleil A."/>
            <person name="Cao P."/>
            <person name="Chapman S."/>
            <person name="Cusick C."/>
            <person name="Shea T."/>
            <person name="Nusbaum C."/>
            <person name="Birren B."/>
        </authorList>
    </citation>
    <scope>NUCLEOTIDE SEQUENCE [LARGE SCALE GENOMIC DNA]</scope>
    <source>
        <strain evidence="1 2">Ckrusei653</strain>
    </source>
</reference>
<evidence type="ECO:0000313" key="1">
    <source>
        <dbReference type="EMBL" id="OUT21545.1"/>
    </source>
</evidence>
<comment type="caution">
    <text evidence="1">The sequence shown here is derived from an EMBL/GenBank/DDBJ whole genome shotgun (WGS) entry which is preliminary data.</text>
</comment>
<dbReference type="EMBL" id="NHMM01000005">
    <property type="protein sequence ID" value="OUT21545.1"/>
    <property type="molecule type" value="Genomic_DNA"/>
</dbReference>
<dbReference type="AlphaFoldDB" id="A0A1Z8JLT0"/>
<evidence type="ECO:0000313" key="2">
    <source>
        <dbReference type="Proteomes" id="UP000195871"/>
    </source>
</evidence>
<dbReference type="VEuPathDB" id="FungiDB:C5L36_0B05680"/>
<dbReference type="SUPFAM" id="SSF48576">
    <property type="entry name" value="Terpenoid synthases"/>
    <property type="match status" value="1"/>
</dbReference>
<dbReference type="Pfam" id="PF00494">
    <property type="entry name" value="SQS_PSY"/>
    <property type="match status" value="1"/>
</dbReference>
<dbReference type="Proteomes" id="UP000195871">
    <property type="component" value="Unassembled WGS sequence"/>
</dbReference>
<dbReference type="InterPro" id="IPR002060">
    <property type="entry name" value="Squ/phyt_synthse"/>
</dbReference>
<organism evidence="1 2">
    <name type="scientific">Pichia kudriavzevii</name>
    <name type="common">Yeast</name>
    <name type="synonym">Issatchenkia orientalis</name>
    <dbReference type="NCBI Taxonomy" id="4909"/>
    <lineage>
        <taxon>Eukaryota</taxon>
        <taxon>Fungi</taxon>
        <taxon>Dikarya</taxon>
        <taxon>Ascomycota</taxon>
        <taxon>Saccharomycotina</taxon>
        <taxon>Pichiomycetes</taxon>
        <taxon>Pichiales</taxon>
        <taxon>Pichiaceae</taxon>
        <taxon>Pichia</taxon>
    </lineage>
</organism>
<evidence type="ECO:0008006" key="3">
    <source>
        <dbReference type="Google" id="ProtNLM"/>
    </source>
</evidence>